<dbReference type="InterPro" id="IPR045598">
    <property type="entry name" value="DUF6457"/>
</dbReference>
<keyword evidence="3" id="KW-1185">Reference proteome</keyword>
<sequence>MTRPPVDQALWQPWLDHVCAALELDPTRVDVDAILSLAGEVADASTRPLAPVAAHLWGLAGAGMPGVDAAALHDAILDAAHRSGRP</sequence>
<dbReference type="Proteomes" id="UP001434337">
    <property type="component" value="Chromosome"/>
</dbReference>
<accession>A0ABZ3C968</accession>
<dbReference type="EMBL" id="CP115965">
    <property type="protein sequence ID" value="WZW99171.1"/>
    <property type="molecule type" value="Genomic_DNA"/>
</dbReference>
<dbReference type="Pfam" id="PF20058">
    <property type="entry name" value="DUF6457"/>
    <property type="match status" value="1"/>
</dbReference>
<protein>
    <submittedName>
        <fullName evidence="2">DUF6457 domain-containing protein</fullName>
    </submittedName>
</protein>
<gene>
    <name evidence="2" type="ORF">PCC79_02920</name>
</gene>
<proteinExistence type="predicted"/>
<name>A0ABZ3C968_9ACTN</name>
<reference evidence="2 3" key="1">
    <citation type="journal article" date="2023" name="Environ Microbiome">
        <title>A coral-associated actinobacterium mitigates coral bleaching under heat stress.</title>
        <authorList>
            <person name="Li J."/>
            <person name="Zou Y."/>
            <person name="Li Q."/>
            <person name="Zhang J."/>
            <person name="Bourne D.G."/>
            <person name="Lyu Y."/>
            <person name="Liu C."/>
            <person name="Zhang S."/>
        </authorList>
    </citation>
    <scope>NUCLEOTIDE SEQUENCE [LARGE SCALE GENOMIC DNA]</scope>
    <source>
        <strain evidence="2 3">SCSIO 13291</strain>
    </source>
</reference>
<evidence type="ECO:0000313" key="3">
    <source>
        <dbReference type="Proteomes" id="UP001434337"/>
    </source>
</evidence>
<evidence type="ECO:0000313" key="2">
    <source>
        <dbReference type="EMBL" id="WZW99171.1"/>
    </source>
</evidence>
<evidence type="ECO:0000259" key="1">
    <source>
        <dbReference type="Pfam" id="PF20058"/>
    </source>
</evidence>
<dbReference type="RefSeq" id="WP_232549986.1">
    <property type="nucleotide sequence ID" value="NZ_CP115965.1"/>
</dbReference>
<organism evidence="2 3">
    <name type="scientific">Propioniciclava soli</name>
    <dbReference type="NCBI Taxonomy" id="2775081"/>
    <lineage>
        <taxon>Bacteria</taxon>
        <taxon>Bacillati</taxon>
        <taxon>Actinomycetota</taxon>
        <taxon>Actinomycetes</taxon>
        <taxon>Propionibacteriales</taxon>
        <taxon>Propionibacteriaceae</taxon>
        <taxon>Propioniciclava</taxon>
    </lineage>
</organism>
<feature type="domain" description="DUF6457" evidence="1">
    <location>
        <begin position="9"/>
        <end position="62"/>
    </location>
</feature>